<organism evidence="5">
    <name type="scientific">Pseudo-nitzschia australis</name>
    <dbReference type="NCBI Taxonomy" id="44445"/>
    <lineage>
        <taxon>Eukaryota</taxon>
        <taxon>Sar</taxon>
        <taxon>Stramenopiles</taxon>
        <taxon>Ochrophyta</taxon>
        <taxon>Bacillariophyta</taxon>
        <taxon>Bacillariophyceae</taxon>
        <taxon>Bacillariophycidae</taxon>
        <taxon>Bacillariales</taxon>
        <taxon>Bacillariaceae</taxon>
        <taxon>Pseudo-nitzschia</taxon>
    </lineage>
</organism>
<dbReference type="PRINTS" id="PR00503">
    <property type="entry name" value="BROMODOMAIN"/>
</dbReference>
<evidence type="ECO:0000313" key="5">
    <source>
        <dbReference type="EMBL" id="CAE0723509.1"/>
    </source>
</evidence>
<evidence type="ECO:0000256" key="1">
    <source>
        <dbReference type="ARBA" id="ARBA00023117"/>
    </source>
</evidence>
<dbReference type="SMART" id="SM00297">
    <property type="entry name" value="BROMO"/>
    <property type="match status" value="1"/>
</dbReference>
<evidence type="ECO:0000256" key="2">
    <source>
        <dbReference type="PROSITE-ProRule" id="PRU00035"/>
    </source>
</evidence>
<feature type="region of interest" description="Disordered" evidence="3">
    <location>
        <begin position="1"/>
        <end position="29"/>
    </location>
</feature>
<name>A0A6V0B3W6_9STRA</name>
<evidence type="ECO:0000259" key="4">
    <source>
        <dbReference type="PROSITE" id="PS50014"/>
    </source>
</evidence>
<gene>
    <name evidence="5" type="ORF">PAUS00366_LOCUS16265</name>
    <name evidence="6" type="ORF">PAUS00366_LOCUS16266</name>
</gene>
<dbReference type="CDD" id="cd04369">
    <property type="entry name" value="Bromodomain"/>
    <property type="match status" value="1"/>
</dbReference>
<accession>A0A6V0B3W6</accession>
<feature type="compositionally biased region" description="Basic and acidic residues" evidence="3">
    <location>
        <begin position="219"/>
        <end position="235"/>
    </location>
</feature>
<keyword evidence="1 2" id="KW-0103">Bromodomain</keyword>
<feature type="domain" description="Bromo" evidence="4">
    <location>
        <begin position="257"/>
        <end position="331"/>
    </location>
</feature>
<evidence type="ECO:0000313" key="6">
    <source>
        <dbReference type="EMBL" id="CAE0723510.1"/>
    </source>
</evidence>
<dbReference type="InterPro" id="IPR036427">
    <property type="entry name" value="Bromodomain-like_sf"/>
</dbReference>
<reference evidence="5" key="1">
    <citation type="submission" date="2021-01" db="EMBL/GenBank/DDBJ databases">
        <authorList>
            <person name="Corre E."/>
            <person name="Pelletier E."/>
            <person name="Niang G."/>
            <person name="Scheremetjew M."/>
            <person name="Finn R."/>
            <person name="Kale V."/>
            <person name="Holt S."/>
            <person name="Cochrane G."/>
            <person name="Meng A."/>
            <person name="Brown T."/>
            <person name="Cohen L."/>
        </authorList>
    </citation>
    <scope>NUCLEOTIDE SEQUENCE</scope>
    <source>
        <strain evidence="5">10249 10 AB</strain>
    </source>
</reference>
<dbReference type="EMBL" id="HBIX01023457">
    <property type="protein sequence ID" value="CAE0723510.1"/>
    <property type="molecule type" value="Transcribed_RNA"/>
</dbReference>
<dbReference type="SUPFAM" id="SSF47370">
    <property type="entry name" value="Bromodomain"/>
    <property type="match status" value="1"/>
</dbReference>
<dbReference type="PANTHER" id="PTHR22881:SF27">
    <property type="entry name" value="BROMODOMAIN CONTAINING 7_9"/>
    <property type="match status" value="1"/>
</dbReference>
<evidence type="ECO:0000256" key="3">
    <source>
        <dbReference type="SAM" id="MobiDB-lite"/>
    </source>
</evidence>
<dbReference type="Pfam" id="PF00439">
    <property type="entry name" value="Bromodomain"/>
    <property type="match status" value="1"/>
</dbReference>
<dbReference type="InterPro" id="IPR001487">
    <property type="entry name" value="Bromodomain"/>
</dbReference>
<sequence length="363" mass="41587">MSDVATPSAAAAAAGNSHGKLDSTGSLSSSIPSSSAALSEYTLQKQLKSALETLENRKPHPTYKKLLERNLLTRRIATIPKNEFYKRIGSRLRERVEVYTREMQGKDPFDRISQRKPLDEAGMRAAFTLREAKNHEQEPLLEATLAAMAMHPERKRSLDGMALGLQQRNKKKIRTANYLVFGSSAAAQTEMAKELAVLEHQKIHARQLEDARIQREREERRKRVEEMEQNKRNNDGEGSGNNLFHQVFKRYWDMEFPNLGGINPFRIVIDRKSAPLIAPDYFSVITTPMNLTYIKNKVKGGKYTTFTQFFADIDLMIDNALKYNLGEDNPYRIASEDLKKKHMKIAKKVWKQLKGQKNQQNKY</sequence>
<protein>
    <recommendedName>
        <fullName evidence="4">Bromo domain-containing protein</fullName>
    </recommendedName>
</protein>
<proteinExistence type="predicted"/>
<dbReference type="PANTHER" id="PTHR22881">
    <property type="entry name" value="BROMODOMAIN CONTAINING PROTEIN"/>
    <property type="match status" value="1"/>
</dbReference>
<dbReference type="EMBL" id="HBIX01023456">
    <property type="protein sequence ID" value="CAE0723509.1"/>
    <property type="molecule type" value="Transcribed_RNA"/>
</dbReference>
<dbReference type="AlphaFoldDB" id="A0A6V0B3W6"/>
<dbReference type="PROSITE" id="PS50014">
    <property type="entry name" value="BROMODOMAIN_2"/>
    <property type="match status" value="1"/>
</dbReference>
<dbReference type="InterPro" id="IPR051831">
    <property type="entry name" value="Bromodomain_contain_prot"/>
</dbReference>
<dbReference type="Gene3D" id="1.20.920.10">
    <property type="entry name" value="Bromodomain-like"/>
    <property type="match status" value="1"/>
</dbReference>
<feature type="region of interest" description="Disordered" evidence="3">
    <location>
        <begin position="219"/>
        <end position="240"/>
    </location>
</feature>